<keyword evidence="8" id="KW-1185">Reference proteome</keyword>
<sequence>MPSHYDKSKGRWRYTFNRVLHGRRFRASKLLPKGWGAREADEYGRNEDARLYSQASGLEKPRAYIAEAVRLYLEEKCPQLKNGTKAAQDLLILQPYYEGRFIDELPDVAAEYAEDPTARAEIHKGGVLSPATIRNRLAYLRAACRYAFKYHAICEHDPAERMRMPVVRNQRKFYPGRRDLLRIMRACEDTATRALLKIAFYSGMRKGEILGKAQVMGDVFVLHDTKNGESRTIPIHPRLHVYLKRLPFTMDQRTYYKYFMRARKAVGLEHIRIHDLRHGAASELINNGVDLYTVGAILGHKSQQSTARYSHLTGATLAGAINRIGQKNAHHKGRASSKNGRKAA</sequence>
<dbReference type="PANTHER" id="PTHR30349:SF64">
    <property type="entry name" value="PROPHAGE INTEGRASE INTD-RELATED"/>
    <property type="match status" value="1"/>
</dbReference>
<feature type="domain" description="Tyr recombinase" evidence="6">
    <location>
        <begin position="169"/>
        <end position="322"/>
    </location>
</feature>
<dbReference type="Gene3D" id="1.10.150.130">
    <property type="match status" value="1"/>
</dbReference>
<dbReference type="InterPro" id="IPR011010">
    <property type="entry name" value="DNA_brk_join_enz"/>
</dbReference>
<accession>A0A5E5BY25</accession>
<organism evidence="7 8">
    <name type="scientific">Pandoraea bronchicola</name>
    <dbReference type="NCBI Taxonomy" id="2508287"/>
    <lineage>
        <taxon>Bacteria</taxon>
        <taxon>Pseudomonadati</taxon>
        <taxon>Pseudomonadota</taxon>
        <taxon>Betaproteobacteria</taxon>
        <taxon>Burkholderiales</taxon>
        <taxon>Burkholderiaceae</taxon>
        <taxon>Pandoraea</taxon>
    </lineage>
</organism>
<gene>
    <name evidence="7" type="ORF">PBR20603_04289</name>
</gene>
<keyword evidence="2" id="KW-0229">DNA integration</keyword>
<keyword evidence="3" id="KW-0238">DNA-binding</keyword>
<evidence type="ECO:0000313" key="8">
    <source>
        <dbReference type="Proteomes" id="UP000382040"/>
    </source>
</evidence>
<protein>
    <submittedName>
        <fullName evidence="7">Putative phage integrase</fullName>
    </submittedName>
</protein>
<dbReference type="GO" id="GO:0006310">
    <property type="term" value="P:DNA recombination"/>
    <property type="evidence" value="ECO:0007669"/>
    <property type="project" value="UniProtKB-KW"/>
</dbReference>
<feature type="region of interest" description="Disordered" evidence="5">
    <location>
        <begin position="324"/>
        <end position="344"/>
    </location>
</feature>
<keyword evidence="4" id="KW-0233">DNA recombination</keyword>
<dbReference type="InterPro" id="IPR002104">
    <property type="entry name" value="Integrase_catalytic"/>
</dbReference>
<dbReference type="Pfam" id="PF00589">
    <property type="entry name" value="Phage_integrase"/>
    <property type="match status" value="1"/>
</dbReference>
<dbReference type="PANTHER" id="PTHR30349">
    <property type="entry name" value="PHAGE INTEGRASE-RELATED"/>
    <property type="match status" value="1"/>
</dbReference>
<dbReference type="RefSeq" id="WP_150561458.1">
    <property type="nucleotide sequence ID" value="NZ_CABPST010000015.1"/>
</dbReference>
<dbReference type="InterPro" id="IPR010998">
    <property type="entry name" value="Integrase_recombinase_N"/>
</dbReference>
<evidence type="ECO:0000256" key="2">
    <source>
        <dbReference type="ARBA" id="ARBA00022908"/>
    </source>
</evidence>
<dbReference type="GO" id="GO:0015074">
    <property type="term" value="P:DNA integration"/>
    <property type="evidence" value="ECO:0007669"/>
    <property type="project" value="UniProtKB-KW"/>
</dbReference>
<evidence type="ECO:0000313" key="7">
    <source>
        <dbReference type="EMBL" id="VVE90307.1"/>
    </source>
</evidence>
<comment type="similarity">
    <text evidence="1">Belongs to the 'phage' integrase family.</text>
</comment>
<dbReference type="AlphaFoldDB" id="A0A5E5BY25"/>
<evidence type="ECO:0000256" key="3">
    <source>
        <dbReference type="ARBA" id="ARBA00023125"/>
    </source>
</evidence>
<evidence type="ECO:0000259" key="6">
    <source>
        <dbReference type="PROSITE" id="PS51898"/>
    </source>
</evidence>
<dbReference type="CDD" id="cd00796">
    <property type="entry name" value="INT_Rci_Hp1_C"/>
    <property type="match status" value="1"/>
</dbReference>
<proteinExistence type="inferred from homology"/>
<reference evidence="7 8" key="1">
    <citation type="submission" date="2019-08" db="EMBL/GenBank/DDBJ databases">
        <authorList>
            <person name="Peeters C."/>
        </authorList>
    </citation>
    <scope>NUCLEOTIDE SEQUENCE [LARGE SCALE GENOMIC DNA]</scope>
    <source>
        <strain evidence="7 8">LMG 20603</strain>
    </source>
</reference>
<dbReference type="PROSITE" id="PS51898">
    <property type="entry name" value="TYR_RECOMBINASE"/>
    <property type="match status" value="1"/>
</dbReference>
<dbReference type="Gene3D" id="1.10.443.10">
    <property type="entry name" value="Intergrase catalytic core"/>
    <property type="match status" value="1"/>
</dbReference>
<evidence type="ECO:0000256" key="4">
    <source>
        <dbReference type="ARBA" id="ARBA00023172"/>
    </source>
</evidence>
<evidence type="ECO:0000256" key="5">
    <source>
        <dbReference type="SAM" id="MobiDB-lite"/>
    </source>
</evidence>
<dbReference type="OrthoDB" id="662444at2"/>
<dbReference type="InterPro" id="IPR050090">
    <property type="entry name" value="Tyrosine_recombinase_XerCD"/>
</dbReference>
<dbReference type="EMBL" id="CABPST010000015">
    <property type="protein sequence ID" value="VVE90307.1"/>
    <property type="molecule type" value="Genomic_DNA"/>
</dbReference>
<dbReference type="GO" id="GO:0003677">
    <property type="term" value="F:DNA binding"/>
    <property type="evidence" value="ECO:0007669"/>
    <property type="project" value="UniProtKB-KW"/>
</dbReference>
<dbReference type="SUPFAM" id="SSF56349">
    <property type="entry name" value="DNA breaking-rejoining enzymes"/>
    <property type="match status" value="1"/>
</dbReference>
<evidence type="ECO:0000256" key="1">
    <source>
        <dbReference type="ARBA" id="ARBA00008857"/>
    </source>
</evidence>
<name>A0A5E5BY25_9BURK</name>
<dbReference type="InterPro" id="IPR013762">
    <property type="entry name" value="Integrase-like_cat_sf"/>
</dbReference>
<feature type="compositionally biased region" description="Basic residues" evidence="5">
    <location>
        <begin position="328"/>
        <end position="344"/>
    </location>
</feature>
<dbReference type="Proteomes" id="UP000382040">
    <property type="component" value="Unassembled WGS sequence"/>
</dbReference>